<dbReference type="Proteomes" id="UP000494206">
    <property type="component" value="Unassembled WGS sequence"/>
</dbReference>
<evidence type="ECO:0000313" key="2">
    <source>
        <dbReference type="Proteomes" id="UP000494206"/>
    </source>
</evidence>
<sequence>MATQDQNLISMTCNDVDALFDALTGGQKAAPLPKTHSLVGAGKVSGEMMCPFHKSLPVKGVVFLKNVYCGSQSFISYCDDCIKDPFMYDISDPLYSDFHHAVKILYPFDTVKVRQDTLLNDVWTFWKRKILNYYPKKTVSKFDWAQAEKKVEEERKNLKPKEKMEYHPNALLRKFYFDRMSDSMCGKPFCAWHEASVECAIITLDRTYDSWVLVPFCEDCVKKEKNKRPDYTEDLLYAVEVAMKKLNYLHIAYYCKWPLAYKETYEKVFKQTE</sequence>
<dbReference type="EMBL" id="CADEPM010000015">
    <property type="protein sequence ID" value="CAB3411687.1"/>
    <property type="molecule type" value="Genomic_DNA"/>
</dbReference>
<keyword evidence="2" id="KW-1185">Reference proteome</keyword>
<evidence type="ECO:0000313" key="1">
    <source>
        <dbReference type="EMBL" id="CAB3411687.1"/>
    </source>
</evidence>
<accession>A0A8S1FGI0</accession>
<protein>
    <submittedName>
        <fullName evidence="1">Uncharacterized protein</fullName>
    </submittedName>
</protein>
<gene>
    <name evidence="1" type="ORF">CBOVIS_LOCUS13062</name>
</gene>
<organism evidence="1 2">
    <name type="scientific">Caenorhabditis bovis</name>
    <dbReference type="NCBI Taxonomy" id="2654633"/>
    <lineage>
        <taxon>Eukaryota</taxon>
        <taxon>Metazoa</taxon>
        <taxon>Ecdysozoa</taxon>
        <taxon>Nematoda</taxon>
        <taxon>Chromadorea</taxon>
        <taxon>Rhabditida</taxon>
        <taxon>Rhabditina</taxon>
        <taxon>Rhabditomorpha</taxon>
        <taxon>Rhabditoidea</taxon>
        <taxon>Rhabditidae</taxon>
        <taxon>Peloderinae</taxon>
        <taxon>Caenorhabditis</taxon>
    </lineage>
</organism>
<comment type="caution">
    <text evidence="1">The sequence shown here is derived from an EMBL/GenBank/DDBJ whole genome shotgun (WGS) entry which is preliminary data.</text>
</comment>
<dbReference type="AlphaFoldDB" id="A0A8S1FGI0"/>
<proteinExistence type="predicted"/>
<reference evidence="1 2" key="1">
    <citation type="submission" date="2020-04" db="EMBL/GenBank/DDBJ databases">
        <authorList>
            <person name="Laetsch R D."/>
            <person name="Stevens L."/>
            <person name="Kumar S."/>
            <person name="Blaxter L. M."/>
        </authorList>
    </citation>
    <scope>NUCLEOTIDE SEQUENCE [LARGE SCALE GENOMIC DNA]</scope>
</reference>
<name>A0A8S1FGI0_9PELO</name>